<dbReference type="SUPFAM" id="SSF56601">
    <property type="entry name" value="beta-lactamase/transpeptidase-like"/>
    <property type="match status" value="1"/>
</dbReference>
<proteinExistence type="inferred from homology"/>
<evidence type="ECO:0000256" key="2">
    <source>
        <dbReference type="SAM" id="SignalP"/>
    </source>
</evidence>
<feature type="domain" description="Beta-lactamase-like ARB-00930-like C-terminal" evidence="4">
    <location>
        <begin position="444"/>
        <end position="606"/>
    </location>
</feature>
<evidence type="ECO:0000313" key="5">
    <source>
        <dbReference type="EMBL" id="KAK4153517.1"/>
    </source>
</evidence>
<accession>A0AAN6ZWJ1</accession>
<comment type="caution">
    <text evidence="5">The sequence shown here is derived from an EMBL/GenBank/DDBJ whole genome shotgun (WGS) entry which is preliminary data.</text>
</comment>
<organism evidence="5 6">
    <name type="scientific">Chaetomidium leptoderma</name>
    <dbReference type="NCBI Taxonomy" id="669021"/>
    <lineage>
        <taxon>Eukaryota</taxon>
        <taxon>Fungi</taxon>
        <taxon>Dikarya</taxon>
        <taxon>Ascomycota</taxon>
        <taxon>Pezizomycotina</taxon>
        <taxon>Sordariomycetes</taxon>
        <taxon>Sordariomycetidae</taxon>
        <taxon>Sordariales</taxon>
        <taxon>Chaetomiaceae</taxon>
        <taxon>Chaetomidium</taxon>
    </lineage>
</organism>
<evidence type="ECO:0000313" key="6">
    <source>
        <dbReference type="Proteomes" id="UP001302745"/>
    </source>
</evidence>
<dbReference type="InterPro" id="IPR058664">
    <property type="entry name" value="ARB_00930-like_C"/>
</dbReference>
<evidence type="ECO:0000259" key="3">
    <source>
        <dbReference type="Pfam" id="PF00144"/>
    </source>
</evidence>
<dbReference type="EMBL" id="MU856938">
    <property type="protein sequence ID" value="KAK4153517.1"/>
    <property type="molecule type" value="Genomic_DNA"/>
</dbReference>
<dbReference type="PANTHER" id="PTHR22935:SF95">
    <property type="entry name" value="BETA-LACTAMASE-LIKE 1-RELATED"/>
    <property type="match status" value="1"/>
</dbReference>
<dbReference type="InterPro" id="IPR051478">
    <property type="entry name" value="Beta-lactamase-like_AB/R"/>
</dbReference>
<dbReference type="AlphaFoldDB" id="A0AAN6ZWJ1"/>
<name>A0AAN6ZWJ1_9PEZI</name>
<dbReference type="Pfam" id="PF26335">
    <property type="entry name" value="ARB_00930_C"/>
    <property type="match status" value="1"/>
</dbReference>
<gene>
    <name evidence="5" type="ORF">C8A00DRAFT_15260</name>
</gene>
<evidence type="ECO:0000259" key="4">
    <source>
        <dbReference type="Pfam" id="PF26335"/>
    </source>
</evidence>
<dbReference type="InterPro" id="IPR012338">
    <property type="entry name" value="Beta-lactam/transpept-like"/>
</dbReference>
<protein>
    <submittedName>
        <fullName evidence="5">Beta-lactamase/transpeptidase-like protein</fullName>
    </submittedName>
</protein>
<feature type="chain" id="PRO_5042953282" evidence="2">
    <location>
        <begin position="18"/>
        <end position="609"/>
    </location>
</feature>
<keyword evidence="6" id="KW-1185">Reference proteome</keyword>
<evidence type="ECO:0000256" key="1">
    <source>
        <dbReference type="ARBA" id="ARBA00038473"/>
    </source>
</evidence>
<comment type="similarity">
    <text evidence="1">Belongs to the beta-lactamase family.</text>
</comment>
<dbReference type="PANTHER" id="PTHR22935">
    <property type="entry name" value="PENICILLIN-BINDING PROTEIN"/>
    <property type="match status" value="1"/>
</dbReference>
<dbReference type="Proteomes" id="UP001302745">
    <property type="component" value="Unassembled WGS sequence"/>
</dbReference>
<dbReference type="InterPro" id="IPR001466">
    <property type="entry name" value="Beta-lactam-related"/>
</dbReference>
<dbReference type="Gene3D" id="3.40.710.10">
    <property type="entry name" value="DD-peptidase/beta-lactamase superfamily"/>
    <property type="match status" value="1"/>
</dbReference>
<reference evidence="5" key="1">
    <citation type="journal article" date="2023" name="Mol. Phylogenet. Evol.">
        <title>Genome-scale phylogeny and comparative genomics of the fungal order Sordariales.</title>
        <authorList>
            <person name="Hensen N."/>
            <person name="Bonometti L."/>
            <person name="Westerberg I."/>
            <person name="Brannstrom I.O."/>
            <person name="Guillou S."/>
            <person name="Cros-Aarteil S."/>
            <person name="Calhoun S."/>
            <person name="Haridas S."/>
            <person name="Kuo A."/>
            <person name="Mondo S."/>
            <person name="Pangilinan J."/>
            <person name="Riley R."/>
            <person name="LaButti K."/>
            <person name="Andreopoulos B."/>
            <person name="Lipzen A."/>
            <person name="Chen C."/>
            <person name="Yan M."/>
            <person name="Daum C."/>
            <person name="Ng V."/>
            <person name="Clum A."/>
            <person name="Steindorff A."/>
            <person name="Ohm R.A."/>
            <person name="Martin F."/>
            <person name="Silar P."/>
            <person name="Natvig D.O."/>
            <person name="Lalanne C."/>
            <person name="Gautier V."/>
            <person name="Ament-Velasquez S.L."/>
            <person name="Kruys A."/>
            <person name="Hutchinson M.I."/>
            <person name="Powell A.J."/>
            <person name="Barry K."/>
            <person name="Miller A.N."/>
            <person name="Grigoriev I.V."/>
            <person name="Debuchy R."/>
            <person name="Gladieux P."/>
            <person name="Hiltunen Thoren M."/>
            <person name="Johannesson H."/>
        </authorList>
    </citation>
    <scope>NUCLEOTIDE SEQUENCE</scope>
    <source>
        <strain evidence="5">CBS 538.74</strain>
    </source>
</reference>
<sequence length="609" mass="65951">MVKLVHLLLGLPVGALAQPECRPEGPVFPRPRNLNKSKPFRSALDKLTTTLDGAFNGKIRTSMDGRNVSVSVAIVGLDQKDASTPLWEYHHLGSGNVNGTKKLDRHSQYLIGSVSKVLSDAIFIRSGLNMDDAVTKYLPSLDNKTSLIDWENISLRALGGQLSGIPPNYGFSEYHYLNTLFEALGFPHLDDSSYPPCGVTGLSAGCTKAQNLEGMLTSRPIARPQSRPVYSNIAYTILAYAIEAATGKDYATALHDLVTAPLHMPSTAPSPGNDDRAVIPPVDSSWGSDYGANAPGGGLVSTLADMTAFLHAILTRNPALATPTQIHEWLQPRSFAGSRSSFVGLPWEIFRPAPSVLFPHTYDSDAATQEEGGGGHSVTIHAKDGAAYGYHARVALLDEYGVGLVVLTAGGGGQDSDALTEVYDAALSVLVPAADDAARAVGREQYAGHWWFKGQSTREETGRVPVEARTEMDGVSLKLTGLRRNGTDILQGLKQMWGVTLSTFVPSKQVTGVFRLYPADVERTTVLPGGKKVVEEDWRLWWETENTLESDMPGKGISDHDCLSWTLADWIHYGSESVDRVVFVKDAKTGEVLSLDVPFLRTSTMKKWC</sequence>
<dbReference type="Pfam" id="PF00144">
    <property type="entry name" value="Beta-lactamase"/>
    <property type="match status" value="1"/>
</dbReference>
<feature type="domain" description="Beta-lactamase-related" evidence="3">
    <location>
        <begin position="88"/>
        <end position="420"/>
    </location>
</feature>
<feature type="signal peptide" evidence="2">
    <location>
        <begin position="1"/>
        <end position="17"/>
    </location>
</feature>
<keyword evidence="2" id="KW-0732">Signal</keyword>
<reference evidence="5" key="2">
    <citation type="submission" date="2023-05" db="EMBL/GenBank/DDBJ databases">
        <authorList>
            <consortium name="Lawrence Berkeley National Laboratory"/>
            <person name="Steindorff A."/>
            <person name="Hensen N."/>
            <person name="Bonometti L."/>
            <person name="Westerberg I."/>
            <person name="Brannstrom I.O."/>
            <person name="Guillou S."/>
            <person name="Cros-Aarteil S."/>
            <person name="Calhoun S."/>
            <person name="Haridas S."/>
            <person name="Kuo A."/>
            <person name="Mondo S."/>
            <person name="Pangilinan J."/>
            <person name="Riley R."/>
            <person name="Labutti K."/>
            <person name="Andreopoulos B."/>
            <person name="Lipzen A."/>
            <person name="Chen C."/>
            <person name="Yanf M."/>
            <person name="Daum C."/>
            <person name="Ng V."/>
            <person name="Clum A."/>
            <person name="Ohm R."/>
            <person name="Martin F."/>
            <person name="Silar P."/>
            <person name="Natvig D."/>
            <person name="Lalanne C."/>
            <person name="Gautier V."/>
            <person name="Ament-Velasquez S.L."/>
            <person name="Kruys A."/>
            <person name="Hutchinson M.I."/>
            <person name="Powell A.J."/>
            <person name="Barry K."/>
            <person name="Miller A.N."/>
            <person name="Grigoriev I.V."/>
            <person name="Debuchy R."/>
            <person name="Gladieux P."/>
            <person name="Thoren M.H."/>
            <person name="Johannesson H."/>
        </authorList>
    </citation>
    <scope>NUCLEOTIDE SEQUENCE</scope>
    <source>
        <strain evidence="5">CBS 538.74</strain>
    </source>
</reference>